<accession>A0ABT2JQA1</accession>
<dbReference type="InterPro" id="IPR007712">
    <property type="entry name" value="RelE/ParE_toxin"/>
</dbReference>
<dbReference type="Proteomes" id="UP001156389">
    <property type="component" value="Unassembled WGS sequence"/>
</dbReference>
<dbReference type="RefSeq" id="WP_260217316.1">
    <property type="nucleotide sequence ID" value="NZ_JAJAGO010000003.1"/>
</dbReference>
<name>A0ABT2JQA1_9ACTN</name>
<evidence type="ECO:0000256" key="1">
    <source>
        <dbReference type="ARBA" id="ARBA00006226"/>
    </source>
</evidence>
<comment type="caution">
    <text evidence="3">The sequence shown here is derived from an EMBL/GenBank/DDBJ whole genome shotgun (WGS) entry which is preliminary data.</text>
</comment>
<dbReference type="PANTHER" id="PTHR35601:SF1">
    <property type="entry name" value="TOXIN RELE"/>
    <property type="match status" value="1"/>
</dbReference>
<keyword evidence="2" id="KW-1277">Toxin-antitoxin system</keyword>
<evidence type="ECO:0000313" key="3">
    <source>
        <dbReference type="EMBL" id="MCT2590046.1"/>
    </source>
</evidence>
<keyword evidence="4" id="KW-1185">Reference proteome</keyword>
<evidence type="ECO:0000256" key="2">
    <source>
        <dbReference type="ARBA" id="ARBA00022649"/>
    </source>
</evidence>
<sequence>MKYRFAFTAHARRQLRAVDPHAAMRILEALTPLGEDPYRPDVAVRKLTGHGDRYRLRVGDYRVIYRVDEGQLVIEVIGLGHRREVYRGV</sequence>
<reference evidence="3 4" key="1">
    <citation type="submission" date="2021-10" db="EMBL/GenBank/DDBJ databases">
        <title>Streptomyces gossypii sp. nov., isolated from soil collected from cotton field.</title>
        <authorList>
            <person name="Ge X."/>
            <person name="Chen X."/>
            <person name="Liu W."/>
        </authorList>
    </citation>
    <scope>NUCLEOTIDE SEQUENCE [LARGE SCALE GENOMIC DNA]</scope>
    <source>
        <strain evidence="3 4">N2-109</strain>
    </source>
</reference>
<comment type="similarity">
    <text evidence="1">Belongs to the RelE toxin family.</text>
</comment>
<organism evidence="3 4">
    <name type="scientific">Streptomyces gossypii</name>
    <dbReference type="NCBI Taxonomy" id="2883101"/>
    <lineage>
        <taxon>Bacteria</taxon>
        <taxon>Bacillati</taxon>
        <taxon>Actinomycetota</taxon>
        <taxon>Actinomycetes</taxon>
        <taxon>Kitasatosporales</taxon>
        <taxon>Streptomycetaceae</taxon>
        <taxon>Streptomyces</taxon>
    </lineage>
</organism>
<dbReference type="PANTHER" id="PTHR35601">
    <property type="entry name" value="TOXIN RELE"/>
    <property type="match status" value="1"/>
</dbReference>
<proteinExistence type="inferred from homology"/>
<dbReference type="SUPFAM" id="SSF143011">
    <property type="entry name" value="RelE-like"/>
    <property type="match status" value="1"/>
</dbReference>
<dbReference type="Gene3D" id="3.30.2310.20">
    <property type="entry name" value="RelE-like"/>
    <property type="match status" value="1"/>
</dbReference>
<protein>
    <submittedName>
        <fullName evidence="3">Type II toxin-antitoxin system RelE/ParE family toxin</fullName>
    </submittedName>
</protein>
<gene>
    <name evidence="3" type="ORF">LHJ74_08990</name>
</gene>
<evidence type="ECO:0000313" key="4">
    <source>
        <dbReference type="Proteomes" id="UP001156389"/>
    </source>
</evidence>
<dbReference type="EMBL" id="JAJAGO010000003">
    <property type="protein sequence ID" value="MCT2590046.1"/>
    <property type="molecule type" value="Genomic_DNA"/>
</dbReference>
<dbReference type="Pfam" id="PF05016">
    <property type="entry name" value="ParE_toxin"/>
    <property type="match status" value="1"/>
</dbReference>
<dbReference type="InterPro" id="IPR035093">
    <property type="entry name" value="RelE/ParE_toxin_dom_sf"/>
</dbReference>